<proteinExistence type="predicted"/>
<evidence type="ECO:0000313" key="4">
    <source>
        <dbReference type="Proteomes" id="UP001500886"/>
    </source>
</evidence>
<feature type="domain" description="NERD" evidence="2">
    <location>
        <begin position="131"/>
        <end position="243"/>
    </location>
</feature>
<accession>A0ABP6G838</accession>
<dbReference type="EMBL" id="BAAASL010000007">
    <property type="protein sequence ID" value="GAA2714635.1"/>
    <property type="molecule type" value="Genomic_DNA"/>
</dbReference>
<name>A0ABP6G838_9ACTN</name>
<dbReference type="InterPro" id="IPR011528">
    <property type="entry name" value="NERD"/>
</dbReference>
<dbReference type="Pfam" id="PF08378">
    <property type="entry name" value="NERD"/>
    <property type="match status" value="1"/>
</dbReference>
<keyword evidence="4" id="KW-1185">Reference proteome</keyword>
<gene>
    <name evidence="3" type="ORF">GCM10010315_22290</name>
</gene>
<dbReference type="PROSITE" id="PS50965">
    <property type="entry name" value="NERD"/>
    <property type="match status" value="1"/>
</dbReference>
<feature type="region of interest" description="Disordered" evidence="1">
    <location>
        <begin position="66"/>
        <end position="94"/>
    </location>
</feature>
<evidence type="ECO:0000259" key="2">
    <source>
        <dbReference type="PROSITE" id="PS50965"/>
    </source>
</evidence>
<protein>
    <submittedName>
        <fullName evidence="3">NERD domain-containing protein</fullName>
    </submittedName>
</protein>
<reference evidence="4" key="1">
    <citation type="journal article" date="2019" name="Int. J. Syst. Evol. Microbiol.">
        <title>The Global Catalogue of Microorganisms (GCM) 10K type strain sequencing project: providing services to taxonomists for standard genome sequencing and annotation.</title>
        <authorList>
            <consortium name="The Broad Institute Genomics Platform"/>
            <consortium name="The Broad Institute Genome Sequencing Center for Infectious Disease"/>
            <person name="Wu L."/>
            <person name="Ma J."/>
        </authorList>
    </citation>
    <scope>NUCLEOTIDE SEQUENCE [LARGE SCALE GENOMIC DNA]</scope>
    <source>
        <strain evidence="4">JCM 4542</strain>
    </source>
</reference>
<evidence type="ECO:0000313" key="3">
    <source>
        <dbReference type="EMBL" id="GAA2714635.1"/>
    </source>
</evidence>
<sequence length="290" mass="32400">MGRRRGAGLSDLKIRERSGSGRDRLYVETFDGMVIAWLDRATGDLRVLREEHRAAVLELLAPYLPQPNGHRATSPRQKQRSLAPLTPADDLASNRPGAALKAKLDTEGPGRIDQLVTWLLRRESEWSSWRLGLVGERRVGRELDRLSSHGWHVLHSILLPNSVDIDHLLIGPGGVFNINSKHFPGSNVWVGNDSVKINHGPPHPYTRKVRAEAQRVQRVLARYSHKSVQVQPALVFVGVARLETAPTLGDVRVWREKDVVSLAPVTGQLTPEEIETLYTIARHRSAWADA</sequence>
<comment type="caution">
    <text evidence="3">The sequence shown here is derived from an EMBL/GenBank/DDBJ whole genome shotgun (WGS) entry which is preliminary data.</text>
</comment>
<evidence type="ECO:0000256" key="1">
    <source>
        <dbReference type="SAM" id="MobiDB-lite"/>
    </source>
</evidence>
<dbReference type="Proteomes" id="UP001500886">
    <property type="component" value="Unassembled WGS sequence"/>
</dbReference>
<organism evidence="3 4">
    <name type="scientific">Streptomyces luteosporeus</name>
    <dbReference type="NCBI Taxonomy" id="173856"/>
    <lineage>
        <taxon>Bacteria</taxon>
        <taxon>Bacillati</taxon>
        <taxon>Actinomycetota</taxon>
        <taxon>Actinomycetes</taxon>
        <taxon>Kitasatosporales</taxon>
        <taxon>Streptomycetaceae</taxon>
        <taxon>Streptomyces</taxon>
    </lineage>
</organism>